<keyword evidence="1" id="KW-0560">Oxidoreductase</keyword>
<evidence type="ECO:0000259" key="2">
    <source>
        <dbReference type="Pfam" id="PF05088"/>
    </source>
</evidence>
<dbReference type="GO" id="GO:0004352">
    <property type="term" value="F:glutamate dehydrogenase (NAD+) activity"/>
    <property type="evidence" value="ECO:0007669"/>
    <property type="project" value="InterPro"/>
</dbReference>
<dbReference type="InterPro" id="IPR049059">
    <property type="entry name" value="NAD_Glu_DH_HM1"/>
</dbReference>
<evidence type="ECO:0000259" key="6">
    <source>
        <dbReference type="Pfam" id="PF21077"/>
    </source>
</evidence>
<dbReference type="PANTHER" id="PTHR43403">
    <property type="entry name" value="NAD-SPECIFIC GLUTAMATE DEHYDROGENASE"/>
    <property type="match status" value="1"/>
</dbReference>
<dbReference type="Pfam" id="PF21079">
    <property type="entry name" value="GDH_HM2"/>
    <property type="match status" value="1"/>
</dbReference>
<feature type="domain" description="NAD-glutamate dehydrogenase ACT3" evidence="6">
    <location>
        <begin position="556"/>
        <end position="634"/>
    </location>
</feature>
<dbReference type="InterPro" id="IPR048381">
    <property type="entry name" value="GDH_C"/>
</dbReference>
<dbReference type="Pfam" id="PF21078">
    <property type="entry name" value="GDH_HM3"/>
    <property type="match status" value="1"/>
</dbReference>
<dbReference type="STRING" id="330734.ABA45_05415"/>
<dbReference type="Pfam" id="PF21077">
    <property type="entry name" value="GDH_ACT3"/>
    <property type="match status" value="1"/>
</dbReference>
<dbReference type="SUPFAM" id="SSF51735">
    <property type="entry name" value="NAD(P)-binding Rossmann-fold domains"/>
    <property type="match status" value="1"/>
</dbReference>
<dbReference type="GO" id="GO:0006538">
    <property type="term" value="P:L-glutamate catabolic process"/>
    <property type="evidence" value="ECO:0007669"/>
    <property type="project" value="InterPro"/>
</dbReference>
<name>A0A0H4HZ27_9GAMM</name>
<feature type="domain" description="NAD-glutamate dehydrogenase N-terminal ACT1" evidence="4">
    <location>
        <begin position="35"/>
        <end position="181"/>
    </location>
</feature>
<accession>A0A0H4HZ27</accession>
<dbReference type="InterPro" id="IPR046346">
    <property type="entry name" value="Aminoacid_DH-like_N_sf"/>
</dbReference>
<feature type="domain" description="NAD-glutamate dehydrogenase ACT2" evidence="5">
    <location>
        <begin position="413"/>
        <end position="501"/>
    </location>
</feature>
<dbReference type="Gene3D" id="3.40.50.720">
    <property type="entry name" value="NAD(P)-binding Rossmann-like Domain"/>
    <property type="match status" value="1"/>
</dbReference>
<evidence type="ECO:0000259" key="4">
    <source>
        <dbReference type="Pfam" id="PF21075"/>
    </source>
</evidence>
<dbReference type="PATRIC" id="fig|330734.3.peg.1145"/>
<dbReference type="Pfam" id="PF05088">
    <property type="entry name" value="Bac_GDH_CD"/>
    <property type="match status" value="1"/>
</dbReference>
<organism evidence="7 8">
    <name type="scientific">Marinobacter psychrophilus</name>
    <dbReference type="NCBI Taxonomy" id="330734"/>
    <lineage>
        <taxon>Bacteria</taxon>
        <taxon>Pseudomonadati</taxon>
        <taxon>Pseudomonadota</taxon>
        <taxon>Gammaproteobacteria</taxon>
        <taxon>Pseudomonadales</taxon>
        <taxon>Marinobacteraceae</taxon>
        <taxon>Marinobacter</taxon>
    </lineage>
</organism>
<feature type="domain" description="NAD-specific glutamate dehydrogenase C-terminal" evidence="3">
    <location>
        <begin position="1275"/>
        <end position="1612"/>
    </location>
</feature>
<gene>
    <name evidence="7" type="ORF">ABA45_05415</name>
</gene>
<protein>
    <submittedName>
        <fullName evidence="7">NAD-glutamate dehydrogenase</fullName>
    </submittedName>
</protein>
<proteinExistence type="predicted"/>
<dbReference type="Pfam" id="PF21073">
    <property type="entry name" value="GDH_HM1"/>
    <property type="match status" value="1"/>
</dbReference>
<dbReference type="SUPFAM" id="SSF53223">
    <property type="entry name" value="Aminoacid dehydrogenase-like, N-terminal domain"/>
    <property type="match status" value="1"/>
</dbReference>
<evidence type="ECO:0000256" key="1">
    <source>
        <dbReference type="ARBA" id="ARBA00023002"/>
    </source>
</evidence>
<dbReference type="Pfam" id="PF21076">
    <property type="entry name" value="GDH_ACT2"/>
    <property type="match status" value="1"/>
</dbReference>
<dbReference type="InterPro" id="IPR028971">
    <property type="entry name" value="NAD-GDH_cat"/>
</dbReference>
<dbReference type="KEGG" id="mpq:ABA45_05415"/>
<dbReference type="Proteomes" id="UP000036406">
    <property type="component" value="Chromosome"/>
</dbReference>
<evidence type="ECO:0000313" key="8">
    <source>
        <dbReference type="Proteomes" id="UP000036406"/>
    </source>
</evidence>
<dbReference type="PIRSF" id="PIRSF036761">
    <property type="entry name" value="GDH_Mll4104"/>
    <property type="match status" value="1"/>
</dbReference>
<dbReference type="Pfam" id="PF21075">
    <property type="entry name" value="GDH_ACT1"/>
    <property type="match status" value="1"/>
</dbReference>
<evidence type="ECO:0000259" key="3">
    <source>
        <dbReference type="Pfam" id="PF21074"/>
    </source>
</evidence>
<keyword evidence="8" id="KW-1185">Reference proteome</keyword>
<dbReference type="InterPro" id="IPR049062">
    <property type="entry name" value="NAD_Glu_DH_ACT2"/>
</dbReference>
<dbReference type="PANTHER" id="PTHR43403:SF1">
    <property type="entry name" value="NAD-SPECIFIC GLUTAMATE DEHYDROGENASE"/>
    <property type="match status" value="1"/>
</dbReference>
<dbReference type="InterPro" id="IPR049056">
    <property type="entry name" value="NAD_Glu_DH_HM3"/>
</dbReference>
<reference evidence="7 8" key="1">
    <citation type="submission" date="2015-05" db="EMBL/GenBank/DDBJ databases">
        <title>Complete genome of Marinobacter psychrophilus strain 20041T isolated from sea-ice of the Canadian Basin.</title>
        <authorList>
            <person name="Song L."/>
            <person name="Ren L."/>
            <person name="Yu Y."/>
            <person name="Wang X."/>
        </authorList>
    </citation>
    <scope>NUCLEOTIDE SEQUENCE [LARGE SCALE GENOMIC DNA]</scope>
    <source>
        <strain evidence="7 8">20041</strain>
    </source>
</reference>
<dbReference type="EMBL" id="CP011494">
    <property type="protein sequence ID" value="AKO51929.1"/>
    <property type="molecule type" value="Genomic_DNA"/>
</dbReference>
<dbReference type="InterPro" id="IPR024727">
    <property type="entry name" value="NAD_Glu_DH_N_ACT1"/>
</dbReference>
<dbReference type="GO" id="GO:0004069">
    <property type="term" value="F:L-aspartate:2-oxoglutarate aminotransferase activity"/>
    <property type="evidence" value="ECO:0007669"/>
    <property type="project" value="InterPro"/>
</dbReference>
<dbReference type="InterPro" id="IPR049064">
    <property type="entry name" value="NAD_Glu_DH_ACT3"/>
</dbReference>
<evidence type="ECO:0000259" key="5">
    <source>
        <dbReference type="Pfam" id="PF21076"/>
    </source>
</evidence>
<dbReference type="InterPro" id="IPR036291">
    <property type="entry name" value="NAD(P)-bd_dom_sf"/>
</dbReference>
<dbReference type="InterPro" id="IPR007780">
    <property type="entry name" value="NAD_Glu_DH_bac"/>
</dbReference>
<evidence type="ECO:0000313" key="7">
    <source>
        <dbReference type="EMBL" id="AKO51929.1"/>
    </source>
</evidence>
<feature type="domain" description="NAD-glutamate dehydrogenase catalytic" evidence="2">
    <location>
        <begin position="737"/>
        <end position="1230"/>
    </location>
</feature>
<dbReference type="Pfam" id="PF21074">
    <property type="entry name" value="GDH_C"/>
    <property type="match status" value="1"/>
</dbReference>
<sequence length="1634" mass="185482">MNALTVASKEHFFSQLEEAFGEKIAKTEATRISEFARQHYSQIPLEELVKRRFSDIYGGVMAAWQFLRHRGQDETPVSVFNPDLESDGWTSTHTMIFIIHPNMPFLIDSLRIAINQREIGTHSIQHAVLQISRDKNGKLASLHSKNTSGAVPAGFAQEAFIAIEIDRHSAPEEMAELEQVLQSVLHEVRIAVGDFPRVNAKVIESREELEHSAGDISKQQKKEAQAFLTWLQEDHFTFLGYDEYDFVNDKNGVEVRRVKDSELGILRVTNERPVCVRLSELPNRTGQEMTRTDDVLIFAKSAQRSRVHRPAYPDYIAIKRFNQKGEVVGERRFLGLYTARVYNERPDQIPLIRRKFESVMTQSGFPRDDYTGKELDQILTVLPRDELFQLNTEELLRLATGILYIQERRRIELFMREDVYGQFVSCLAYFPRDIYNTELRLKVEQVLIETLGAEDIEFVTYFSESVLARVQFTIRVPPMENRQLQLAEIRQKVFGLAQSWSDGLLEALTEAWGEEKGSEMKRNWSTGFPASYLEMFSPRRAAIDLEYAASAAKTGDMAMSFYRALEEDDSTIHFKLFYPNHPVPLSDVMPVFDNFGFRVLSEHPFEMTSRSGEVVWLHDFTLRTASGATVDLQRLRPLFEELFRRVWRGDAENDAFNRLMKSSYKSWRQIALLRTYARYMRQIRFSNSQTFIARTLFNHKNLTEVLLAYFEARFNPDNGYSPAKREATQQKLLVEFNTGLEEVENLSEDRVFKFYMELIHSTLRTNYYQPDESGQPKSYISVKLDPTGIPDMPLPVPMFEIFVYSPRVEGVHLRGGKVARGGLRWSDRFEDYRTEVLGLVKAQQVKNAVIVPVGAKGGFVAKQLPKASNREAFQTEGKEAYKTFIRGLLDITDNLVDGNIVPPLSVVRQDADDHYLVVAADKGTATFSDIANGLSADYDFWMGDAFASGGSNGYDHKKMAITARGAWVSVERHFREMGINPADDEFTVVGIGDMAGDVFGNGLLSSEKTRLVAAFNHIHIFIDPSPDAAKSYKERLRLFKMPRSAWTDYNSELLSAGGGVFSRSTKSIPLSPEIKALLGINADRVPPNMLIAHILKAQVDLLWVGGIGTYVKGGGESHSDVGDKANDGVRINGADLRCKVVAEGGNLGLTQRGRIEYALKDGRLNTDFIDNSGGVDCSDHEVNIKILLNRSIVMGDLTAKQRNLLLEDMTEDVSALVLKNNYRQTQALSIASEDAPKRIEECRRLMNTLEAEGKLNRELEFLPDDEALNQRKQAGKGLTRPELAVLIAYVKADLKQTLVASNLPDDPLLAGEMYKVFPRELNRKFAEELGEHQLRREIIGTQIANDMVNHMGIIFVDSIKQATGADSAQIALAWIIARDLFRVDTWWDRIEDLDFHVSAQLQIELMQEVMRLMRRTVKWLLRNRRAELSIAHHIERFADSVWAITAGLPDYLNGQTRKLWEKRYQALMDSGVPEDLAPVLAGTNYLYSSLGIIEAQEATDVPLKTVASLYYEISERLQLNWFAGAISALVPASHWQSLARESFREDLNWQQRALTTGVLQQAGEPHDVAQCVDQWMAHHQPKIDRWQEMLVELKRSTEPEYAMFSVALRELLDLAQTTLHQAPAEPVETASDVN</sequence>
<dbReference type="RefSeq" id="WP_048384631.1">
    <property type="nucleotide sequence ID" value="NZ_CP011494.1"/>
</dbReference>
<dbReference type="InterPro" id="IPR049058">
    <property type="entry name" value="NAD_Glu_DH_HM2"/>
</dbReference>